<dbReference type="eggNOG" id="ENOG502QTW7">
    <property type="taxonomic scope" value="Eukaryota"/>
</dbReference>
<accession>E3QZE5</accession>
<gene>
    <name evidence="2" type="ORF">GLRG_11378</name>
</gene>
<evidence type="ECO:0000313" key="2">
    <source>
        <dbReference type="EMBL" id="EFQ36233.1"/>
    </source>
</evidence>
<proteinExistence type="predicted"/>
<dbReference type="OrthoDB" id="4841083at2759"/>
<evidence type="ECO:0000259" key="1">
    <source>
        <dbReference type="Pfam" id="PF06985"/>
    </source>
</evidence>
<dbReference type="Proteomes" id="UP000008782">
    <property type="component" value="Unassembled WGS sequence"/>
</dbReference>
<sequence>MTSQADLYEILVLEPARRGIRVLSLGPGTNDDALKLDLSRISLNDNPHYTILSYCWGSQDDLQQVRVGDTPLLISRHLHSCLVNLRREDSPLTTWIDAICINQNSNQEKNTQVPLMRDIYKGATELFVWLGESTPGLTRIFNSIQRVFEHNIAIEPEGISQVAEELLQASPDETEQAFVEFVNLPLFCRTWIIQELALPRQDPMFVCGKHRTLDTP</sequence>
<dbReference type="PANTHER" id="PTHR24148">
    <property type="entry name" value="ANKYRIN REPEAT DOMAIN-CONTAINING PROTEIN 39 HOMOLOG-RELATED"/>
    <property type="match status" value="1"/>
</dbReference>
<feature type="domain" description="Heterokaryon incompatibility" evidence="1">
    <location>
        <begin position="49"/>
        <end position="195"/>
    </location>
</feature>
<dbReference type="GeneID" id="24416742"/>
<dbReference type="Pfam" id="PF06985">
    <property type="entry name" value="HET"/>
    <property type="match status" value="1"/>
</dbReference>
<organism evidence="3">
    <name type="scientific">Colletotrichum graminicola (strain M1.001 / M2 / FGSC 10212)</name>
    <name type="common">Maize anthracnose fungus</name>
    <name type="synonym">Glomerella graminicola</name>
    <dbReference type="NCBI Taxonomy" id="645133"/>
    <lineage>
        <taxon>Eukaryota</taxon>
        <taxon>Fungi</taxon>
        <taxon>Dikarya</taxon>
        <taxon>Ascomycota</taxon>
        <taxon>Pezizomycotina</taxon>
        <taxon>Sordariomycetes</taxon>
        <taxon>Hypocreomycetidae</taxon>
        <taxon>Glomerellales</taxon>
        <taxon>Glomerellaceae</taxon>
        <taxon>Colletotrichum</taxon>
        <taxon>Colletotrichum graminicola species complex</taxon>
    </lineage>
</organism>
<dbReference type="InterPro" id="IPR052895">
    <property type="entry name" value="HetReg/Transcr_Mod"/>
</dbReference>
<dbReference type="EMBL" id="GG697415">
    <property type="protein sequence ID" value="EFQ36233.1"/>
    <property type="molecule type" value="Genomic_DNA"/>
</dbReference>
<evidence type="ECO:0000313" key="3">
    <source>
        <dbReference type="Proteomes" id="UP000008782"/>
    </source>
</evidence>
<dbReference type="HOGENOM" id="CLU_004184_6_0_1"/>
<dbReference type="AlphaFoldDB" id="E3QZE5"/>
<dbReference type="VEuPathDB" id="FungiDB:GLRG_11378"/>
<dbReference type="InterPro" id="IPR010730">
    <property type="entry name" value="HET"/>
</dbReference>
<reference evidence="3" key="1">
    <citation type="journal article" date="2012" name="Nat. Genet.">
        <title>Lifestyle transitions in plant pathogenic Colletotrichum fungi deciphered by genome and transcriptome analyses.</title>
        <authorList>
            <person name="O'Connell R.J."/>
            <person name="Thon M.R."/>
            <person name="Hacquard S."/>
            <person name="Amyotte S.G."/>
            <person name="Kleemann J."/>
            <person name="Torres M.F."/>
            <person name="Damm U."/>
            <person name="Buiate E.A."/>
            <person name="Epstein L."/>
            <person name="Alkan N."/>
            <person name="Altmueller J."/>
            <person name="Alvarado-Balderrama L."/>
            <person name="Bauser C.A."/>
            <person name="Becker C."/>
            <person name="Birren B.W."/>
            <person name="Chen Z."/>
            <person name="Choi J."/>
            <person name="Crouch J.A."/>
            <person name="Duvick J.P."/>
            <person name="Farman M.A."/>
            <person name="Gan P."/>
            <person name="Heiman D."/>
            <person name="Henrissat B."/>
            <person name="Howard R.J."/>
            <person name="Kabbage M."/>
            <person name="Koch C."/>
            <person name="Kracher B."/>
            <person name="Kubo Y."/>
            <person name="Law A.D."/>
            <person name="Lebrun M.-H."/>
            <person name="Lee Y.-H."/>
            <person name="Miyara I."/>
            <person name="Moore N."/>
            <person name="Neumann U."/>
            <person name="Nordstroem K."/>
            <person name="Panaccione D.G."/>
            <person name="Panstruga R."/>
            <person name="Place M."/>
            <person name="Proctor R.H."/>
            <person name="Prusky D."/>
            <person name="Rech G."/>
            <person name="Reinhardt R."/>
            <person name="Rollins J.A."/>
            <person name="Rounsley S."/>
            <person name="Schardl C.L."/>
            <person name="Schwartz D.C."/>
            <person name="Shenoy N."/>
            <person name="Shirasu K."/>
            <person name="Sikhakolli U.R."/>
            <person name="Stueber K."/>
            <person name="Sukno S.A."/>
            <person name="Sweigard J.A."/>
            <person name="Takano Y."/>
            <person name="Takahara H."/>
            <person name="Trail F."/>
            <person name="van der Does H.C."/>
            <person name="Voll L.M."/>
            <person name="Will I."/>
            <person name="Young S."/>
            <person name="Zeng Q."/>
            <person name="Zhang J."/>
            <person name="Zhou S."/>
            <person name="Dickman M.B."/>
            <person name="Schulze-Lefert P."/>
            <person name="Ver Loren van Themaat E."/>
            <person name="Ma L.-J."/>
            <person name="Vaillancourt L.J."/>
        </authorList>
    </citation>
    <scope>NUCLEOTIDE SEQUENCE [LARGE SCALE GENOMIC DNA]</scope>
    <source>
        <strain evidence="3">M1.001 / M2 / FGSC 10212</strain>
    </source>
</reference>
<protein>
    <submittedName>
        <fullName evidence="2">Heterokaryon incompatibility protein</fullName>
    </submittedName>
</protein>
<dbReference type="PANTHER" id="PTHR24148:SF64">
    <property type="entry name" value="HETEROKARYON INCOMPATIBILITY DOMAIN-CONTAINING PROTEIN"/>
    <property type="match status" value="1"/>
</dbReference>
<name>E3QZE5_COLGM</name>
<dbReference type="STRING" id="645133.E3QZE5"/>
<keyword evidence="3" id="KW-1185">Reference proteome</keyword>
<dbReference type="RefSeq" id="XP_008100253.1">
    <property type="nucleotide sequence ID" value="XM_008102062.1"/>
</dbReference>